<evidence type="ECO:0000313" key="3">
    <source>
        <dbReference type="Proteomes" id="UP000634136"/>
    </source>
</evidence>
<evidence type="ECO:0000313" key="2">
    <source>
        <dbReference type="EMBL" id="KAF7810687.1"/>
    </source>
</evidence>
<keyword evidence="3" id="KW-1185">Reference proteome</keyword>
<gene>
    <name evidence="2" type="ORF">G2W53_037430</name>
</gene>
<evidence type="ECO:0000256" key="1">
    <source>
        <dbReference type="SAM" id="MobiDB-lite"/>
    </source>
</evidence>
<protein>
    <submittedName>
        <fullName evidence="2">Uncharacterized protein</fullName>
    </submittedName>
</protein>
<feature type="compositionally biased region" description="Basic and acidic residues" evidence="1">
    <location>
        <begin position="7"/>
        <end position="22"/>
    </location>
</feature>
<proteinExistence type="predicted"/>
<reference evidence="2" key="1">
    <citation type="submission" date="2020-09" db="EMBL/GenBank/DDBJ databases">
        <title>Genome-Enabled Discovery of Anthraquinone Biosynthesis in Senna tora.</title>
        <authorList>
            <person name="Kang S.-H."/>
            <person name="Pandey R.P."/>
            <person name="Lee C.-M."/>
            <person name="Sim J.-S."/>
            <person name="Jeong J.-T."/>
            <person name="Choi B.-S."/>
            <person name="Jung M."/>
            <person name="Ginzburg D."/>
            <person name="Zhao K."/>
            <person name="Won S.Y."/>
            <person name="Oh T.-J."/>
            <person name="Yu Y."/>
            <person name="Kim N.-H."/>
            <person name="Lee O.R."/>
            <person name="Lee T.-H."/>
            <person name="Bashyal P."/>
            <person name="Kim T.-S."/>
            <person name="Lee W.-H."/>
            <person name="Kawkins C."/>
            <person name="Kim C.-K."/>
            <person name="Kim J.S."/>
            <person name="Ahn B.O."/>
            <person name="Rhee S.Y."/>
            <person name="Sohng J.K."/>
        </authorList>
    </citation>
    <scope>NUCLEOTIDE SEQUENCE</scope>
    <source>
        <tissue evidence="2">Leaf</tissue>
    </source>
</reference>
<organism evidence="2 3">
    <name type="scientific">Senna tora</name>
    <dbReference type="NCBI Taxonomy" id="362788"/>
    <lineage>
        <taxon>Eukaryota</taxon>
        <taxon>Viridiplantae</taxon>
        <taxon>Streptophyta</taxon>
        <taxon>Embryophyta</taxon>
        <taxon>Tracheophyta</taxon>
        <taxon>Spermatophyta</taxon>
        <taxon>Magnoliopsida</taxon>
        <taxon>eudicotyledons</taxon>
        <taxon>Gunneridae</taxon>
        <taxon>Pentapetalae</taxon>
        <taxon>rosids</taxon>
        <taxon>fabids</taxon>
        <taxon>Fabales</taxon>
        <taxon>Fabaceae</taxon>
        <taxon>Caesalpinioideae</taxon>
        <taxon>Cassia clade</taxon>
        <taxon>Senna</taxon>
    </lineage>
</organism>
<feature type="region of interest" description="Disordered" evidence="1">
    <location>
        <begin position="1"/>
        <end position="22"/>
    </location>
</feature>
<dbReference type="AlphaFoldDB" id="A0A834SW00"/>
<sequence length="38" mass="4161">MGAGVSEVRKQGAESVELVDKGHEIPTPLSPFPFHHLY</sequence>
<dbReference type="Proteomes" id="UP000634136">
    <property type="component" value="Unassembled WGS sequence"/>
</dbReference>
<comment type="caution">
    <text evidence="2">The sequence shown here is derived from an EMBL/GenBank/DDBJ whole genome shotgun (WGS) entry which is preliminary data.</text>
</comment>
<name>A0A834SW00_9FABA</name>
<dbReference type="EMBL" id="JAAIUW010000011">
    <property type="protein sequence ID" value="KAF7810687.1"/>
    <property type="molecule type" value="Genomic_DNA"/>
</dbReference>
<accession>A0A834SW00</accession>